<comment type="caution">
    <text evidence="2">The sequence shown here is derived from an EMBL/GenBank/DDBJ whole genome shotgun (WGS) entry which is preliminary data.</text>
</comment>
<feature type="transmembrane region" description="Helical" evidence="1">
    <location>
        <begin position="24"/>
        <end position="43"/>
    </location>
</feature>
<dbReference type="EMBL" id="ADWQ01000011">
    <property type="protein sequence ID" value="EFU35199.1"/>
    <property type="molecule type" value="Genomic_DNA"/>
</dbReference>
<evidence type="ECO:0000256" key="1">
    <source>
        <dbReference type="SAM" id="Phobius"/>
    </source>
</evidence>
<evidence type="ECO:0000313" key="2">
    <source>
        <dbReference type="EMBL" id="EFU35199.1"/>
    </source>
</evidence>
<organism evidence="2 3">
    <name type="scientific">Escherichia coli MS 85-1</name>
    <dbReference type="NCBI Taxonomy" id="679202"/>
    <lineage>
        <taxon>Bacteria</taxon>
        <taxon>Pseudomonadati</taxon>
        <taxon>Pseudomonadota</taxon>
        <taxon>Gammaproteobacteria</taxon>
        <taxon>Enterobacterales</taxon>
        <taxon>Enterobacteriaceae</taxon>
        <taxon>Escherichia</taxon>
    </lineage>
</organism>
<name>A0AAN3SEY4_ECOLX</name>
<keyword evidence="1" id="KW-0812">Transmembrane</keyword>
<accession>A0AAN3SEY4</accession>
<evidence type="ECO:0000313" key="3">
    <source>
        <dbReference type="Proteomes" id="UP000005056"/>
    </source>
</evidence>
<sequence>MPLAENYAKWHRLKIFLPSCKKNLQCMMLIINVGVIMRYALWLTDVFLATYQL</sequence>
<reference evidence="2 3" key="1">
    <citation type="submission" date="2010-09" db="EMBL/GenBank/DDBJ databases">
        <authorList>
            <person name="Weinstock G."/>
            <person name="Sodergren E."/>
            <person name="Clifton S."/>
            <person name="Fulton L."/>
            <person name="Fulton B."/>
            <person name="Courtney L."/>
            <person name="Fronick C."/>
            <person name="Harrison M."/>
            <person name="Strong C."/>
            <person name="Farmer C."/>
            <person name="Delahaunty K."/>
            <person name="Markovic C."/>
            <person name="Hall O."/>
            <person name="Minx P."/>
            <person name="Tomlinson C."/>
            <person name="Mitreva M."/>
            <person name="Hou S."/>
            <person name="Chen J."/>
            <person name="Wollam A."/>
            <person name="Pepin K.H."/>
            <person name="Johnson M."/>
            <person name="Bhonagiri V."/>
            <person name="Zhang X."/>
            <person name="Suruliraj S."/>
            <person name="Warren W."/>
            <person name="Chinwalla A."/>
            <person name="Mardis E.R."/>
            <person name="Wilson R.K."/>
        </authorList>
    </citation>
    <scope>NUCLEOTIDE SEQUENCE [LARGE SCALE GENOMIC DNA]</scope>
    <source>
        <strain evidence="2 3">MS 85-1</strain>
    </source>
</reference>
<protein>
    <submittedName>
        <fullName evidence="2">Uncharacterized protein</fullName>
    </submittedName>
</protein>
<dbReference type="AlphaFoldDB" id="A0AAN3SEY4"/>
<gene>
    <name evidence="2" type="ORF">HMPREF9350_02943</name>
</gene>
<proteinExistence type="predicted"/>
<keyword evidence="1" id="KW-0472">Membrane</keyword>
<dbReference type="Proteomes" id="UP000005056">
    <property type="component" value="Unassembled WGS sequence"/>
</dbReference>
<keyword evidence="1" id="KW-1133">Transmembrane helix</keyword>